<dbReference type="Proteomes" id="UP001210609">
    <property type="component" value="Chromosome"/>
</dbReference>
<dbReference type="Proteomes" id="UP000429552">
    <property type="component" value="Unassembled WGS sequence"/>
</dbReference>
<dbReference type="Gene3D" id="1.10.10.1150">
    <property type="entry name" value="Coenzyme PQQ synthesis protein D (PqqD)"/>
    <property type="match status" value="1"/>
</dbReference>
<dbReference type="EMBL" id="CP114202">
    <property type="protein sequence ID" value="WAT99863.1"/>
    <property type="molecule type" value="Genomic_DNA"/>
</dbReference>
<sequence length="89" mass="9411">MNLELPGHVSVTHTDDGGVLLDESTGEYWEINQSGAAVLRMLLEGASEQEAAQALIADLRPGEISPEGAVADIRELLAQLRAAELVVTS</sequence>
<gene>
    <name evidence="1" type="ORF">Sliba_63960</name>
    <name evidence="2" type="ORF">STRLI_006060</name>
</gene>
<keyword evidence="4" id="KW-1185">Reference proteome</keyword>
<dbReference type="AlphaFoldDB" id="A0A640TPP7"/>
<dbReference type="EMBL" id="BLIP01000002">
    <property type="protein sequence ID" value="GFE25943.1"/>
    <property type="molecule type" value="Genomic_DNA"/>
</dbReference>
<dbReference type="RefSeq" id="WP_093647955.1">
    <property type="nucleotide sequence ID" value="NZ_BLIP01000002.1"/>
</dbReference>
<evidence type="ECO:0000313" key="4">
    <source>
        <dbReference type="Proteomes" id="UP001210609"/>
    </source>
</evidence>
<evidence type="ECO:0000313" key="2">
    <source>
        <dbReference type="EMBL" id="WAT99863.1"/>
    </source>
</evidence>
<dbReference type="Pfam" id="PF05402">
    <property type="entry name" value="PqqD"/>
    <property type="match status" value="1"/>
</dbReference>
<name>A0A640TPP7_STRNI</name>
<organism evidence="1 3">
    <name type="scientific">Streptomyces nigrescens</name>
    <dbReference type="NCBI Taxonomy" id="1920"/>
    <lineage>
        <taxon>Bacteria</taxon>
        <taxon>Bacillati</taxon>
        <taxon>Actinomycetota</taxon>
        <taxon>Actinomycetes</taxon>
        <taxon>Kitasatosporales</taxon>
        <taxon>Streptomycetaceae</taxon>
        <taxon>Streptomyces</taxon>
    </lineage>
</organism>
<reference evidence="2 4" key="2">
    <citation type="submission" date="2022-12" db="EMBL/GenBank/DDBJ databases">
        <authorList>
            <person name="Ruckert C."/>
            <person name="Busche T."/>
            <person name="Kalinowski J."/>
            <person name="Wittmann C."/>
        </authorList>
    </citation>
    <scope>NUCLEOTIDE SEQUENCE [LARGE SCALE GENOMIC DNA]</scope>
    <source>
        <strain evidence="2 4">DSM 40555</strain>
    </source>
</reference>
<dbReference type="InterPro" id="IPR008792">
    <property type="entry name" value="PQQD"/>
</dbReference>
<evidence type="ECO:0000313" key="1">
    <source>
        <dbReference type="EMBL" id="GFE25943.1"/>
    </source>
</evidence>
<reference evidence="1 3" key="1">
    <citation type="submission" date="2019-12" db="EMBL/GenBank/DDBJ databases">
        <title>Whole genome shotgun sequence of Streptomyces libani subsp. libani NBRC 13452.</title>
        <authorList>
            <person name="Ichikawa N."/>
            <person name="Kimura A."/>
            <person name="Kitahashi Y."/>
            <person name="Komaki H."/>
            <person name="Tamura T."/>
        </authorList>
    </citation>
    <scope>NUCLEOTIDE SEQUENCE [LARGE SCALE GENOMIC DNA]</scope>
    <source>
        <strain evidence="1 3">NBRC 13452</strain>
    </source>
</reference>
<protein>
    <submittedName>
        <fullName evidence="2">Lasso peptide biosynthesis PqqD family chaperone</fullName>
    </submittedName>
</protein>
<proteinExistence type="predicted"/>
<dbReference type="InterPro" id="IPR041881">
    <property type="entry name" value="PqqD_sf"/>
</dbReference>
<dbReference type="NCBIfam" id="NF033530">
    <property type="entry name" value="lasso_PqqD_Strm"/>
    <property type="match status" value="1"/>
</dbReference>
<accession>A0A640TPP7</accession>
<evidence type="ECO:0000313" key="3">
    <source>
        <dbReference type="Proteomes" id="UP000429552"/>
    </source>
</evidence>